<dbReference type="Pfam" id="PF00512">
    <property type="entry name" value="HisKA"/>
    <property type="match status" value="1"/>
</dbReference>
<keyword evidence="10" id="KW-0902">Two-component regulatory system</keyword>
<keyword evidence="7" id="KW-0547">Nucleotide-binding</keyword>
<keyword evidence="5" id="KW-0597">Phosphoprotein</keyword>
<dbReference type="CDD" id="cd06225">
    <property type="entry name" value="HAMP"/>
    <property type="match status" value="1"/>
</dbReference>
<keyword evidence="12" id="KW-0812">Transmembrane</keyword>
<dbReference type="InterPro" id="IPR050736">
    <property type="entry name" value="Sensor_HK_Regulatory"/>
</dbReference>
<dbReference type="SMART" id="SM00304">
    <property type="entry name" value="HAMP"/>
    <property type="match status" value="1"/>
</dbReference>
<evidence type="ECO:0000313" key="15">
    <source>
        <dbReference type="EMBL" id="MFC7395379.1"/>
    </source>
</evidence>
<dbReference type="SMART" id="SM00387">
    <property type="entry name" value="HATPase_c"/>
    <property type="match status" value="1"/>
</dbReference>
<keyword evidence="8" id="KW-0418">Kinase</keyword>
<dbReference type="PROSITE" id="PS50109">
    <property type="entry name" value="HIS_KIN"/>
    <property type="match status" value="1"/>
</dbReference>
<feature type="transmembrane region" description="Helical" evidence="12">
    <location>
        <begin position="42"/>
        <end position="64"/>
    </location>
</feature>
<dbReference type="Proteomes" id="UP001596505">
    <property type="component" value="Unassembled WGS sequence"/>
</dbReference>
<keyword evidence="12" id="KW-1133">Transmembrane helix</keyword>
<dbReference type="SUPFAM" id="SSF47384">
    <property type="entry name" value="Homodimeric domain of signal transducing histidine kinase"/>
    <property type="match status" value="1"/>
</dbReference>
<evidence type="ECO:0000259" key="14">
    <source>
        <dbReference type="PROSITE" id="PS50885"/>
    </source>
</evidence>
<proteinExistence type="predicted"/>
<dbReference type="Gene3D" id="6.10.340.10">
    <property type="match status" value="1"/>
</dbReference>
<evidence type="ECO:0000256" key="11">
    <source>
        <dbReference type="ARBA" id="ARBA00023136"/>
    </source>
</evidence>
<feature type="domain" description="Histidine kinase" evidence="13">
    <location>
        <begin position="136"/>
        <end position="351"/>
    </location>
</feature>
<dbReference type="InterPro" id="IPR036890">
    <property type="entry name" value="HATPase_C_sf"/>
</dbReference>
<name>A0ABW2Q275_9BACL</name>
<dbReference type="Gene3D" id="3.30.565.10">
    <property type="entry name" value="Histidine kinase-like ATPase, C-terminal domain"/>
    <property type="match status" value="1"/>
</dbReference>
<comment type="caution">
    <text evidence="15">The sequence shown here is derived from an EMBL/GenBank/DDBJ whole genome shotgun (WGS) entry which is preliminary data.</text>
</comment>
<keyword evidence="11 12" id="KW-0472">Membrane</keyword>
<dbReference type="InterPro" id="IPR003661">
    <property type="entry name" value="HisK_dim/P_dom"/>
</dbReference>
<dbReference type="GO" id="GO:0005524">
    <property type="term" value="F:ATP binding"/>
    <property type="evidence" value="ECO:0007669"/>
    <property type="project" value="UniProtKB-KW"/>
</dbReference>
<dbReference type="SUPFAM" id="SSF55874">
    <property type="entry name" value="ATPase domain of HSP90 chaperone/DNA topoisomerase II/histidine kinase"/>
    <property type="match status" value="1"/>
</dbReference>
<dbReference type="PANTHER" id="PTHR43711">
    <property type="entry name" value="TWO-COMPONENT HISTIDINE KINASE"/>
    <property type="match status" value="1"/>
</dbReference>
<dbReference type="CDD" id="cd00082">
    <property type="entry name" value="HisKA"/>
    <property type="match status" value="1"/>
</dbReference>
<evidence type="ECO:0000259" key="13">
    <source>
        <dbReference type="PROSITE" id="PS50109"/>
    </source>
</evidence>
<evidence type="ECO:0000256" key="12">
    <source>
        <dbReference type="SAM" id="Phobius"/>
    </source>
</evidence>
<dbReference type="PANTHER" id="PTHR43711:SF1">
    <property type="entry name" value="HISTIDINE KINASE 1"/>
    <property type="match status" value="1"/>
</dbReference>
<dbReference type="PRINTS" id="PR00344">
    <property type="entry name" value="BCTRLSENSOR"/>
</dbReference>
<evidence type="ECO:0000256" key="7">
    <source>
        <dbReference type="ARBA" id="ARBA00022741"/>
    </source>
</evidence>
<evidence type="ECO:0000256" key="10">
    <source>
        <dbReference type="ARBA" id="ARBA00023012"/>
    </source>
</evidence>
<keyword evidence="4" id="KW-1003">Cell membrane</keyword>
<comment type="subcellular location">
    <subcellularLocation>
        <location evidence="2">Cell membrane</location>
        <topology evidence="2">Multi-pass membrane protein</topology>
    </subcellularLocation>
</comment>
<evidence type="ECO:0000256" key="5">
    <source>
        <dbReference type="ARBA" id="ARBA00022553"/>
    </source>
</evidence>
<dbReference type="Gene3D" id="1.10.287.130">
    <property type="match status" value="1"/>
</dbReference>
<dbReference type="InterPro" id="IPR005467">
    <property type="entry name" value="His_kinase_dom"/>
</dbReference>
<dbReference type="InterPro" id="IPR036097">
    <property type="entry name" value="HisK_dim/P_sf"/>
</dbReference>
<dbReference type="PROSITE" id="PS50885">
    <property type="entry name" value="HAMP"/>
    <property type="match status" value="1"/>
</dbReference>
<dbReference type="EC" id="2.7.13.3" evidence="3"/>
<evidence type="ECO:0000256" key="6">
    <source>
        <dbReference type="ARBA" id="ARBA00022679"/>
    </source>
</evidence>
<protein>
    <recommendedName>
        <fullName evidence="3">histidine kinase</fullName>
        <ecNumber evidence="3">2.7.13.3</ecNumber>
    </recommendedName>
</protein>
<accession>A0ABW2Q275</accession>
<keyword evidence="6" id="KW-0808">Transferase</keyword>
<reference evidence="16" key="1">
    <citation type="journal article" date="2019" name="Int. J. Syst. Evol. Microbiol.">
        <title>The Global Catalogue of Microorganisms (GCM) 10K type strain sequencing project: providing services to taxonomists for standard genome sequencing and annotation.</title>
        <authorList>
            <consortium name="The Broad Institute Genomics Platform"/>
            <consortium name="The Broad Institute Genome Sequencing Center for Infectious Disease"/>
            <person name="Wu L."/>
            <person name="Ma J."/>
        </authorList>
    </citation>
    <scope>NUCLEOTIDE SEQUENCE [LARGE SCALE GENOMIC DNA]</scope>
    <source>
        <strain evidence="16">CGMCC 1.16305</strain>
    </source>
</reference>
<dbReference type="Pfam" id="PF02518">
    <property type="entry name" value="HATPase_c"/>
    <property type="match status" value="1"/>
</dbReference>
<evidence type="ECO:0000256" key="4">
    <source>
        <dbReference type="ARBA" id="ARBA00022475"/>
    </source>
</evidence>
<evidence type="ECO:0000256" key="2">
    <source>
        <dbReference type="ARBA" id="ARBA00004651"/>
    </source>
</evidence>
<feature type="domain" description="HAMP" evidence="14">
    <location>
        <begin position="71"/>
        <end position="128"/>
    </location>
</feature>
<sequence>MSRQRFWFRISTTIFCLLLAWTAAYFLTDLIYHAFNIHIPKLAVQLINSFLGILLIACTMFIIAKYTGIQRKQFEFLQSLITAIEQMSKGDFNVHLPASVYGNEKDHPVGKIAASINHMAVELREIEQLRQEFVSNVSHEIQSPLTSISGFAQALKNEELTSESRRHYLDIIETESKRLSKLSDNLLKLTSLESEHHPFEASEYRLDQQLRSIILACEPQWIEKNIKMDIDLNEATITADKDLLSQVWVNLINNSIKFTPENGTISISLWKKQNQVLVRISDSGIGISQEDAQHIFERFFKADKSRNRVRGGNGLGLSIVKKIVDMHKGTIQVDSELGKGTAFIITLPKTQ</sequence>
<evidence type="ECO:0000256" key="3">
    <source>
        <dbReference type="ARBA" id="ARBA00012438"/>
    </source>
</evidence>
<comment type="catalytic activity">
    <reaction evidence="1">
        <text>ATP + protein L-histidine = ADP + protein N-phospho-L-histidine.</text>
        <dbReference type="EC" id="2.7.13.3"/>
    </reaction>
</comment>
<dbReference type="CDD" id="cd00075">
    <property type="entry name" value="HATPase"/>
    <property type="match status" value="1"/>
</dbReference>
<keyword evidence="16" id="KW-1185">Reference proteome</keyword>
<gene>
    <name evidence="15" type="ORF">ACFQRG_20940</name>
</gene>
<dbReference type="EMBL" id="JBHTCO010000044">
    <property type="protein sequence ID" value="MFC7395379.1"/>
    <property type="molecule type" value="Genomic_DNA"/>
</dbReference>
<dbReference type="RefSeq" id="WP_380969874.1">
    <property type="nucleotide sequence ID" value="NZ_JBHTCO010000044.1"/>
</dbReference>
<dbReference type="InterPro" id="IPR004358">
    <property type="entry name" value="Sig_transdc_His_kin-like_C"/>
</dbReference>
<evidence type="ECO:0000256" key="8">
    <source>
        <dbReference type="ARBA" id="ARBA00022777"/>
    </source>
</evidence>
<dbReference type="InterPro" id="IPR003660">
    <property type="entry name" value="HAMP_dom"/>
</dbReference>
<organism evidence="15 16">
    <name type="scientific">Scopulibacillus cellulosilyticus</name>
    <dbReference type="NCBI Taxonomy" id="2665665"/>
    <lineage>
        <taxon>Bacteria</taxon>
        <taxon>Bacillati</taxon>
        <taxon>Bacillota</taxon>
        <taxon>Bacilli</taxon>
        <taxon>Bacillales</taxon>
        <taxon>Sporolactobacillaceae</taxon>
        <taxon>Scopulibacillus</taxon>
    </lineage>
</organism>
<keyword evidence="9 15" id="KW-0067">ATP-binding</keyword>
<evidence type="ECO:0000256" key="1">
    <source>
        <dbReference type="ARBA" id="ARBA00000085"/>
    </source>
</evidence>
<dbReference type="SMART" id="SM00388">
    <property type="entry name" value="HisKA"/>
    <property type="match status" value="1"/>
</dbReference>
<dbReference type="InterPro" id="IPR003594">
    <property type="entry name" value="HATPase_dom"/>
</dbReference>
<evidence type="ECO:0000313" key="16">
    <source>
        <dbReference type="Proteomes" id="UP001596505"/>
    </source>
</evidence>
<evidence type="ECO:0000256" key="9">
    <source>
        <dbReference type="ARBA" id="ARBA00022840"/>
    </source>
</evidence>